<reference evidence="3" key="2">
    <citation type="submission" date="2018-05" db="EMBL/GenBank/DDBJ databases">
        <title>OpunRS2 (Oryza punctata Reference Sequence Version 2).</title>
        <authorList>
            <person name="Zhang J."/>
            <person name="Kudrna D."/>
            <person name="Lee S."/>
            <person name="Talag J."/>
            <person name="Welchert J."/>
            <person name="Wing R.A."/>
        </authorList>
    </citation>
    <scope>NUCLEOTIDE SEQUENCE [LARGE SCALE GENOMIC DNA]</scope>
</reference>
<reference evidence="3" key="1">
    <citation type="submission" date="2015-04" db="UniProtKB">
        <authorList>
            <consortium name="EnsemblPlants"/>
        </authorList>
    </citation>
    <scope>IDENTIFICATION</scope>
</reference>
<dbReference type="Gramene" id="OPUNC01G37070.1">
    <property type="protein sequence ID" value="OPUNC01G37070.1"/>
    <property type="gene ID" value="OPUNC01G37070"/>
</dbReference>
<proteinExistence type="predicted"/>
<keyword evidence="4" id="KW-1185">Reference proteome</keyword>
<feature type="compositionally biased region" description="Polar residues" evidence="1">
    <location>
        <begin position="10"/>
        <end position="19"/>
    </location>
</feature>
<sequence length="232" mass="25339">MAGADRRSAPTINPTSTSIGDGFLSEAGTGGLAVRRGVRVGYRSGHDSADSPVLSTNSLRANIASSSRGHNPRVAAEAEEKEMGEDARMVLALALTGGVFVTLLSLLVVVLVRRWWRRREAVASSRGFVLFGICFNDKESQQLRMVRPSLERNRRWPSRERHPGEAEDDQEPDQCELERWKKMFGGPARSLSTIDEGTEKGTTPITTPAFCSPAASPDRRDARSLQMTSIAV</sequence>
<protein>
    <submittedName>
        <fullName evidence="3">Uncharacterized protein</fullName>
    </submittedName>
</protein>
<accession>A0A0E0JRE6</accession>
<dbReference type="EnsemblPlants" id="OPUNC01G37070.1">
    <property type="protein sequence ID" value="OPUNC01G37070.1"/>
    <property type="gene ID" value="OPUNC01G37070"/>
</dbReference>
<keyword evidence="2" id="KW-0812">Transmembrane</keyword>
<evidence type="ECO:0000256" key="2">
    <source>
        <dbReference type="SAM" id="Phobius"/>
    </source>
</evidence>
<organism evidence="3">
    <name type="scientific">Oryza punctata</name>
    <name type="common">Red rice</name>
    <dbReference type="NCBI Taxonomy" id="4537"/>
    <lineage>
        <taxon>Eukaryota</taxon>
        <taxon>Viridiplantae</taxon>
        <taxon>Streptophyta</taxon>
        <taxon>Embryophyta</taxon>
        <taxon>Tracheophyta</taxon>
        <taxon>Spermatophyta</taxon>
        <taxon>Magnoliopsida</taxon>
        <taxon>Liliopsida</taxon>
        <taxon>Poales</taxon>
        <taxon>Poaceae</taxon>
        <taxon>BOP clade</taxon>
        <taxon>Oryzoideae</taxon>
        <taxon>Oryzeae</taxon>
        <taxon>Oryzinae</taxon>
        <taxon>Oryza</taxon>
    </lineage>
</organism>
<dbReference type="HOGENOM" id="CLU_1196526_0_0_1"/>
<evidence type="ECO:0000313" key="3">
    <source>
        <dbReference type="EnsemblPlants" id="OPUNC01G37070.1"/>
    </source>
</evidence>
<dbReference type="AlphaFoldDB" id="A0A0E0JRE6"/>
<dbReference type="Proteomes" id="UP000026962">
    <property type="component" value="Chromosome 1"/>
</dbReference>
<evidence type="ECO:0000256" key="1">
    <source>
        <dbReference type="SAM" id="MobiDB-lite"/>
    </source>
</evidence>
<name>A0A0E0JRE6_ORYPU</name>
<keyword evidence="2" id="KW-1133">Transmembrane helix</keyword>
<feature type="transmembrane region" description="Helical" evidence="2">
    <location>
        <begin position="89"/>
        <end position="112"/>
    </location>
</feature>
<keyword evidence="2" id="KW-0472">Membrane</keyword>
<dbReference type="eggNOG" id="ENOG502R6WD">
    <property type="taxonomic scope" value="Eukaryota"/>
</dbReference>
<feature type="compositionally biased region" description="Basic and acidic residues" evidence="1">
    <location>
        <begin position="152"/>
        <end position="165"/>
    </location>
</feature>
<feature type="region of interest" description="Disordered" evidence="1">
    <location>
        <begin position="1"/>
        <end position="23"/>
    </location>
</feature>
<feature type="region of interest" description="Disordered" evidence="1">
    <location>
        <begin position="152"/>
        <end position="232"/>
    </location>
</feature>
<evidence type="ECO:0000313" key="4">
    <source>
        <dbReference type="Proteomes" id="UP000026962"/>
    </source>
</evidence>
<feature type="compositionally biased region" description="Polar residues" evidence="1">
    <location>
        <begin position="190"/>
        <end position="206"/>
    </location>
</feature>
<feature type="compositionally biased region" description="Acidic residues" evidence="1">
    <location>
        <begin position="166"/>
        <end position="175"/>
    </location>
</feature>